<dbReference type="Gene3D" id="3.40.50.10190">
    <property type="entry name" value="BRCT domain"/>
    <property type="match status" value="2"/>
</dbReference>
<dbReference type="SMART" id="SM00292">
    <property type="entry name" value="BRCT"/>
    <property type="match status" value="2"/>
</dbReference>
<protein>
    <recommendedName>
        <fullName evidence="5">BRCT domain-containing protein</fullName>
    </recommendedName>
</protein>
<dbReference type="GO" id="GO:0005634">
    <property type="term" value="C:nucleus"/>
    <property type="evidence" value="ECO:0007669"/>
    <property type="project" value="UniProtKB-SubCell"/>
</dbReference>
<dbReference type="STRING" id="29920.A0A329ST09"/>
<evidence type="ECO:0000313" key="12">
    <source>
        <dbReference type="Proteomes" id="UP000251314"/>
    </source>
</evidence>
<comment type="subcellular location">
    <subcellularLocation>
        <location evidence="1">Nucleus</location>
    </subcellularLocation>
</comment>
<gene>
    <name evidence="11" type="ORF">PC110_g5054</name>
    <name evidence="6" type="ORF">PC113_g2672</name>
    <name evidence="7" type="ORF">PC115_g2343</name>
    <name evidence="8" type="ORF">PC117_g2797</name>
    <name evidence="9" type="ORF">PC118_g2938</name>
    <name evidence="10" type="ORF">PC129_g2004</name>
</gene>
<dbReference type="OrthoDB" id="342264at2759"/>
<dbReference type="Proteomes" id="UP000760860">
    <property type="component" value="Unassembled WGS sequence"/>
</dbReference>
<feature type="compositionally biased region" description="Polar residues" evidence="4">
    <location>
        <begin position="677"/>
        <end position="704"/>
    </location>
</feature>
<evidence type="ECO:0000313" key="9">
    <source>
        <dbReference type="EMBL" id="KAG2995600.1"/>
    </source>
</evidence>
<dbReference type="Proteomes" id="UP000736787">
    <property type="component" value="Unassembled WGS sequence"/>
</dbReference>
<dbReference type="SUPFAM" id="SSF52113">
    <property type="entry name" value="BRCT domain"/>
    <property type="match status" value="1"/>
</dbReference>
<dbReference type="AlphaFoldDB" id="A0A329ST09"/>
<comment type="caution">
    <text evidence="11">The sequence shown here is derived from an EMBL/GenBank/DDBJ whole genome shotgun (WGS) entry which is preliminary data.</text>
</comment>
<dbReference type="InterPro" id="IPR051579">
    <property type="entry name" value="DDR_Transcriptional_Reg"/>
</dbReference>
<dbReference type="CDD" id="cd18432">
    <property type="entry name" value="BRCT_PAXIP1_rpt6_like"/>
    <property type="match status" value="1"/>
</dbReference>
<evidence type="ECO:0000256" key="2">
    <source>
        <dbReference type="ARBA" id="ARBA00022763"/>
    </source>
</evidence>
<feature type="compositionally biased region" description="Basic and acidic residues" evidence="4">
    <location>
        <begin position="567"/>
        <end position="580"/>
    </location>
</feature>
<dbReference type="Proteomes" id="UP000697107">
    <property type="component" value="Unassembled WGS sequence"/>
</dbReference>
<evidence type="ECO:0000256" key="3">
    <source>
        <dbReference type="ARBA" id="ARBA00023242"/>
    </source>
</evidence>
<dbReference type="PROSITE" id="PS50172">
    <property type="entry name" value="BRCT"/>
    <property type="match status" value="1"/>
</dbReference>
<dbReference type="Proteomes" id="UP000735874">
    <property type="component" value="Unassembled WGS sequence"/>
</dbReference>
<accession>A0A329ST09</accession>
<dbReference type="Pfam" id="PF16770">
    <property type="entry name" value="RTT107_BRCT_5"/>
    <property type="match status" value="1"/>
</dbReference>
<proteinExistence type="predicted"/>
<keyword evidence="12" id="KW-1185">Reference proteome</keyword>
<feature type="compositionally biased region" description="Basic residues" evidence="4">
    <location>
        <begin position="626"/>
        <end position="635"/>
    </location>
</feature>
<dbReference type="GO" id="GO:0006974">
    <property type="term" value="P:DNA damage response"/>
    <property type="evidence" value="ECO:0007669"/>
    <property type="project" value="UniProtKB-KW"/>
</dbReference>
<evidence type="ECO:0000313" key="7">
    <source>
        <dbReference type="EMBL" id="KAG2940786.1"/>
    </source>
</evidence>
<feature type="region of interest" description="Disordered" evidence="4">
    <location>
        <begin position="531"/>
        <end position="718"/>
    </location>
</feature>
<dbReference type="EMBL" id="RCMG01000037">
    <property type="protein sequence ID" value="KAG2866590.1"/>
    <property type="molecule type" value="Genomic_DNA"/>
</dbReference>
<dbReference type="Proteomes" id="UP000251314">
    <property type="component" value="Unassembled WGS sequence"/>
</dbReference>
<name>A0A329ST09_9STRA</name>
<evidence type="ECO:0000256" key="4">
    <source>
        <dbReference type="SAM" id="MobiDB-lite"/>
    </source>
</evidence>
<sequence>MRAQWEAAQAGLRVFLEEDGDYAHFLESVENDLAQKLRFECRSRGGSLVESVAFDRFVETAAQLRHIHTFFQVKLKSVTEPSARGVLSSVDGKCNSFVEILADMLSLLRVQYGQLFCRSEDTQAALDAVLTKQVKDWDGEVLEKYMDKQQLTAEKLVGRPLKRFEELLEFVEALSKTLSEDGVDGAVNNDSDAGTEEKLNYAPQLIHIVQENKHYIHLAKADAREEKDLIALQTCFRGDGAEVFHDLSDNKLLLHGEVFLSQSGRIGDDSETATRTGFLFQPEMIYTHCFQDGTFVCSKRQNSDSGDSFTILRCLHLKQNAAFLEFIPASVPMLEPSVEACALALILQDTTLVFSWRDGSECQRWSDVIGGFLEMNGSRAENLHQGRAISDLPVPEEINAQLVEMDTIPTKFASFYDDHLPGVFWMTVGEEDPEPSTSRWELVEIVFYARWLLVFKLDGWRGHSALCQFDTHAPELEIGERARGDKEWSLIISIGSAGSLTLVSKKRTRIDFWFDQVWKAIENAQVAAIRSEREKREQQEMEGEEAYMRDDRKKRGELAGKKRKLKAVSDKGESATDEKLNPSSNSSPVGSNGSKPDDKTDVECGEQERSTSTISVEEELAAAPPAKKKSRRLSNKSKQTSTAASGEEDTSFPSIASPAVTTPKRRWLKRKSEDPNDTTLVPTQPSSSIPTDASMSESDTTQLPANDAAAEEPKTQEERIILTGIEPTAAIRKKIDSIAGAVYEEDIEKATHIIAPKNQLKRTVKLLCGISRCAHVLDVRWLDESARVGAPVYERAHCLKDSKAEAKWKFDLRKTMYDFTPEQRQQLFAGHRLFITNHKSVLPPVKDLVKIVECAGGIAVTKGCADPNDVVITSEAALVTASVRKTLAQANPQRVYSAELILSSILQQHIDFDQNRLEQLSGSNSRRRR</sequence>
<evidence type="ECO:0000313" key="8">
    <source>
        <dbReference type="EMBL" id="KAG2952437.1"/>
    </source>
</evidence>
<reference evidence="10" key="2">
    <citation type="submission" date="2018-05" db="EMBL/GenBank/DDBJ databases">
        <title>Effector identification in a new, highly contiguous assembly of the strawberry crown rot pathogen Phytophthora cactorum.</title>
        <authorList>
            <person name="Armitage A.D."/>
            <person name="Nellist C.F."/>
            <person name="Bates H."/>
            <person name="Vickerstaff R.J."/>
            <person name="Harrison R.J."/>
        </authorList>
    </citation>
    <scope>NUCLEOTIDE SEQUENCE</scope>
    <source>
        <strain evidence="6">15-7</strain>
        <strain evidence="7">4032</strain>
        <strain evidence="8">4040</strain>
        <strain evidence="9">P415</strain>
        <strain evidence="10">P421</strain>
    </source>
</reference>
<dbReference type="PANTHER" id="PTHR23196">
    <property type="entry name" value="PAX TRANSCRIPTION ACTIVATION DOMAIN INTERACTING PROTEIN"/>
    <property type="match status" value="1"/>
</dbReference>
<dbReference type="Pfam" id="PF16589">
    <property type="entry name" value="BRCT_2"/>
    <property type="match status" value="1"/>
</dbReference>
<organism evidence="11 12">
    <name type="scientific">Phytophthora cactorum</name>
    <dbReference type="NCBI Taxonomy" id="29920"/>
    <lineage>
        <taxon>Eukaryota</taxon>
        <taxon>Sar</taxon>
        <taxon>Stramenopiles</taxon>
        <taxon>Oomycota</taxon>
        <taxon>Peronosporomycetes</taxon>
        <taxon>Peronosporales</taxon>
        <taxon>Peronosporaceae</taxon>
        <taxon>Phytophthora</taxon>
    </lineage>
</organism>
<keyword evidence="3" id="KW-0539">Nucleus</keyword>
<dbReference type="EMBL" id="RCMK01000037">
    <property type="protein sequence ID" value="KAG2952437.1"/>
    <property type="molecule type" value="Genomic_DNA"/>
</dbReference>
<feature type="compositionally biased region" description="Basic and acidic residues" evidence="4">
    <location>
        <begin position="595"/>
        <end position="609"/>
    </location>
</feature>
<keyword evidence="2" id="KW-0227">DNA damage</keyword>
<dbReference type="InterPro" id="IPR001357">
    <property type="entry name" value="BRCT_dom"/>
</dbReference>
<evidence type="ECO:0000256" key="1">
    <source>
        <dbReference type="ARBA" id="ARBA00004123"/>
    </source>
</evidence>
<evidence type="ECO:0000313" key="10">
    <source>
        <dbReference type="EMBL" id="KAG3227418.1"/>
    </source>
</evidence>
<dbReference type="EMBL" id="RCMV01000035">
    <property type="protein sequence ID" value="KAG3227418.1"/>
    <property type="molecule type" value="Genomic_DNA"/>
</dbReference>
<dbReference type="EMBL" id="RCML01000047">
    <property type="protein sequence ID" value="KAG2995600.1"/>
    <property type="molecule type" value="Genomic_DNA"/>
</dbReference>
<feature type="domain" description="BRCT" evidence="5">
    <location>
        <begin position="717"/>
        <end position="799"/>
    </location>
</feature>
<feature type="compositionally biased region" description="Basic and acidic residues" evidence="4">
    <location>
        <begin position="546"/>
        <end position="560"/>
    </location>
</feature>
<dbReference type="EMBL" id="MJFZ01000082">
    <property type="protein sequence ID" value="RAW38722.1"/>
    <property type="molecule type" value="Genomic_DNA"/>
</dbReference>
<dbReference type="Proteomes" id="UP000774804">
    <property type="component" value="Unassembled WGS sequence"/>
</dbReference>
<reference evidence="11 12" key="1">
    <citation type="submission" date="2018-01" db="EMBL/GenBank/DDBJ databases">
        <title>Draft genome of the strawberry crown rot pathogen Phytophthora cactorum.</title>
        <authorList>
            <person name="Armitage A.D."/>
            <person name="Lysoe E."/>
            <person name="Nellist C.F."/>
            <person name="Harrison R.J."/>
            <person name="Brurberg M.B."/>
        </authorList>
    </citation>
    <scope>NUCLEOTIDE SEQUENCE [LARGE SCALE GENOMIC DNA]</scope>
    <source>
        <strain evidence="11 12">10300</strain>
    </source>
</reference>
<evidence type="ECO:0000259" key="5">
    <source>
        <dbReference type="PROSITE" id="PS50172"/>
    </source>
</evidence>
<dbReference type="EMBL" id="RCMI01000033">
    <property type="protein sequence ID" value="KAG2940786.1"/>
    <property type="molecule type" value="Genomic_DNA"/>
</dbReference>
<dbReference type="InterPro" id="IPR036420">
    <property type="entry name" value="BRCT_dom_sf"/>
</dbReference>
<dbReference type="PANTHER" id="PTHR23196:SF1">
    <property type="entry name" value="PAX-INTERACTING PROTEIN 1"/>
    <property type="match status" value="1"/>
</dbReference>
<dbReference type="VEuPathDB" id="FungiDB:PC110_g5054"/>
<evidence type="ECO:0000313" key="11">
    <source>
        <dbReference type="EMBL" id="RAW38722.1"/>
    </source>
</evidence>
<evidence type="ECO:0000313" key="6">
    <source>
        <dbReference type="EMBL" id="KAG2866590.1"/>
    </source>
</evidence>
<feature type="compositionally biased region" description="Low complexity" evidence="4">
    <location>
        <begin position="581"/>
        <end position="594"/>
    </location>
</feature>